<accession>A0A2T0LI67</accession>
<evidence type="ECO:0000313" key="2">
    <source>
        <dbReference type="EMBL" id="PRX42097.1"/>
    </source>
</evidence>
<dbReference type="Proteomes" id="UP000237797">
    <property type="component" value="Unassembled WGS sequence"/>
</dbReference>
<dbReference type="AlphaFoldDB" id="A0A2T0LI67"/>
<keyword evidence="3" id="KW-1185">Reference proteome</keyword>
<sequence length="40" mass="4363">MKAVVGGTRSMQRSVGLALEKDQGRSLTAERDDDRKVMGL</sequence>
<feature type="compositionally biased region" description="Basic and acidic residues" evidence="1">
    <location>
        <begin position="19"/>
        <end position="40"/>
    </location>
</feature>
<organism evidence="2 3">
    <name type="scientific">Planifilum fimeticola</name>
    <dbReference type="NCBI Taxonomy" id="201975"/>
    <lineage>
        <taxon>Bacteria</taxon>
        <taxon>Bacillati</taxon>
        <taxon>Bacillota</taxon>
        <taxon>Bacilli</taxon>
        <taxon>Bacillales</taxon>
        <taxon>Thermoactinomycetaceae</taxon>
        <taxon>Planifilum</taxon>
    </lineage>
</organism>
<gene>
    <name evidence="2" type="ORF">CLV97_103112</name>
</gene>
<dbReference type="RefSeq" id="WP_281257573.1">
    <property type="nucleotide sequence ID" value="NZ_PVNE01000003.1"/>
</dbReference>
<feature type="region of interest" description="Disordered" evidence="1">
    <location>
        <begin position="1"/>
        <end position="40"/>
    </location>
</feature>
<reference evidence="2 3" key="1">
    <citation type="submission" date="2018-03" db="EMBL/GenBank/DDBJ databases">
        <title>Genomic Encyclopedia of Archaeal and Bacterial Type Strains, Phase II (KMG-II): from individual species to whole genera.</title>
        <authorList>
            <person name="Goeker M."/>
        </authorList>
    </citation>
    <scope>NUCLEOTIDE SEQUENCE [LARGE SCALE GENOMIC DNA]</scope>
    <source>
        <strain evidence="2 3">DSM 44946</strain>
    </source>
</reference>
<name>A0A2T0LI67_9BACL</name>
<evidence type="ECO:0000313" key="3">
    <source>
        <dbReference type="Proteomes" id="UP000237797"/>
    </source>
</evidence>
<proteinExistence type="predicted"/>
<comment type="caution">
    <text evidence="2">The sequence shown here is derived from an EMBL/GenBank/DDBJ whole genome shotgun (WGS) entry which is preliminary data.</text>
</comment>
<evidence type="ECO:0000256" key="1">
    <source>
        <dbReference type="SAM" id="MobiDB-lite"/>
    </source>
</evidence>
<protein>
    <submittedName>
        <fullName evidence="2">Uncharacterized protein</fullName>
    </submittedName>
</protein>
<dbReference type="EMBL" id="PVNE01000003">
    <property type="protein sequence ID" value="PRX42097.1"/>
    <property type="molecule type" value="Genomic_DNA"/>
</dbReference>